<evidence type="ECO:0000256" key="9">
    <source>
        <dbReference type="ARBA" id="ARBA00022840"/>
    </source>
</evidence>
<keyword evidence="10" id="KW-1133">Transmembrane helix</keyword>
<dbReference type="InterPro" id="IPR001245">
    <property type="entry name" value="Ser-Thr/Tyr_kinase_cat_dom"/>
</dbReference>
<feature type="region of interest" description="Disordered" evidence="14">
    <location>
        <begin position="170"/>
        <end position="219"/>
    </location>
</feature>
<evidence type="ECO:0000256" key="3">
    <source>
        <dbReference type="ARBA" id="ARBA00022527"/>
    </source>
</evidence>
<dbReference type="PANTHER" id="PTHR27003:SF390">
    <property type="entry name" value="PROTEIN KINASE DOMAIN-CONTAINING PROTEIN"/>
    <property type="match status" value="1"/>
</dbReference>
<dbReference type="PROSITE" id="PS00107">
    <property type="entry name" value="PROTEIN_KINASE_ATP"/>
    <property type="match status" value="1"/>
</dbReference>
<dbReference type="GO" id="GO:0009506">
    <property type="term" value="C:plasmodesma"/>
    <property type="evidence" value="ECO:0007669"/>
    <property type="project" value="TreeGrafter"/>
</dbReference>
<evidence type="ECO:0000256" key="14">
    <source>
        <dbReference type="SAM" id="MobiDB-lite"/>
    </source>
</evidence>
<dbReference type="GO" id="GO:0046872">
    <property type="term" value="F:metal ion binding"/>
    <property type="evidence" value="ECO:0007669"/>
    <property type="project" value="InterPro"/>
</dbReference>
<dbReference type="SUPFAM" id="SSF55008">
    <property type="entry name" value="HMA, heavy metal-associated domain"/>
    <property type="match status" value="2"/>
</dbReference>
<dbReference type="PROSITE" id="PS50846">
    <property type="entry name" value="HMA_2"/>
    <property type="match status" value="2"/>
</dbReference>
<evidence type="ECO:0000256" key="5">
    <source>
        <dbReference type="ARBA" id="ARBA00022679"/>
    </source>
</evidence>
<evidence type="ECO:0000256" key="12">
    <source>
        <dbReference type="ARBA" id="ARBA00023170"/>
    </source>
</evidence>
<evidence type="ECO:0000256" key="10">
    <source>
        <dbReference type="ARBA" id="ARBA00022989"/>
    </source>
</evidence>
<evidence type="ECO:0000256" key="6">
    <source>
        <dbReference type="ARBA" id="ARBA00022692"/>
    </source>
</evidence>
<evidence type="ECO:0000313" key="18">
    <source>
        <dbReference type="Proteomes" id="UP001187471"/>
    </source>
</evidence>
<comment type="subcellular location">
    <subcellularLocation>
        <location evidence="2">Membrane</location>
        <topology evidence="2">Peripheral membrane protein</topology>
    </subcellularLocation>
    <subcellularLocation>
        <location evidence="1">Membrane</location>
        <topology evidence="1">Single-pass membrane protein</topology>
    </subcellularLocation>
</comment>
<organism evidence="17 18">
    <name type="scientific">Escallonia rubra</name>
    <dbReference type="NCBI Taxonomy" id="112253"/>
    <lineage>
        <taxon>Eukaryota</taxon>
        <taxon>Viridiplantae</taxon>
        <taxon>Streptophyta</taxon>
        <taxon>Embryophyta</taxon>
        <taxon>Tracheophyta</taxon>
        <taxon>Spermatophyta</taxon>
        <taxon>Magnoliopsida</taxon>
        <taxon>eudicotyledons</taxon>
        <taxon>Gunneridae</taxon>
        <taxon>Pentapetalae</taxon>
        <taxon>asterids</taxon>
        <taxon>campanulids</taxon>
        <taxon>Escalloniales</taxon>
        <taxon>Escalloniaceae</taxon>
        <taxon>Escallonia</taxon>
    </lineage>
</organism>
<keyword evidence="5" id="KW-0808">Transferase</keyword>
<keyword evidence="9 13" id="KW-0067">ATP-binding</keyword>
<dbReference type="InterPro" id="IPR017441">
    <property type="entry name" value="Protein_kinase_ATP_BS"/>
</dbReference>
<feature type="binding site" evidence="13">
    <location>
        <position position="382"/>
    </location>
    <ligand>
        <name>ATP</name>
        <dbReference type="ChEBI" id="CHEBI:30616"/>
    </ligand>
</feature>
<dbReference type="InterPro" id="IPR000719">
    <property type="entry name" value="Prot_kinase_dom"/>
</dbReference>
<feature type="compositionally biased region" description="Basic and acidic residues" evidence="14">
    <location>
        <begin position="174"/>
        <end position="218"/>
    </location>
</feature>
<dbReference type="Gene3D" id="3.30.200.20">
    <property type="entry name" value="Phosphorylase Kinase, domain 1"/>
    <property type="match status" value="1"/>
</dbReference>
<dbReference type="InterPro" id="IPR008271">
    <property type="entry name" value="Ser/Thr_kinase_AS"/>
</dbReference>
<dbReference type="AlphaFoldDB" id="A0AA88UQQ6"/>
<dbReference type="InterPro" id="IPR036163">
    <property type="entry name" value="HMA_dom_sf"/>
</dbReference>
<comment type="caution">
    <text evidence="17">The sequence shown here is derived from an EMBL/GenBank/DDBJ whole genome shotgun (WGS) entry which is preliminary data.</text>
</comment>
<dbReference type="FunFam" id="1.10.510.10:FF:000146">
    <property type="entry name" value="LRR receptor-like serine/threonine-protein kinase IOS1"/>
    <property type="match status" value="1"/>
</dbReference>
<feature type="domain" description="HMA" evidence="16">
    <location>
        <begin position="108"/>
        <end position="172"/>
    </location>
</feature>
<feature type="non-terminal residue" evidence="17">
    <location>
        <position position="1"/>
    </location>
</feature>
<dbReference type="CDD" id="cd00371">
    <property type="entry name" value="HMA"/>
    <property type="match status" value="2"/>
</dbReference>
<dbReference type="SUPFAM" id="SSF56112">
    <property type="entry name" value="Protein kinase-like (PK-like)"/>
    <property type="match status" value="1"/>
</dbReference>
<keyword evidence="7 13" id="KW-0547">Nucleotide-binding</keyword>
<dbReference type="InterPro" id="IPR006121">
    <property type="entry name" value="HMA_dom"/>
</dbReference>
<dbReference type="Proteomes" id="UP001187471">
    <property type="component" value="Unassembled WGS sequence"/>
</dbReference>
<dbReference type="Gene3D" id="1.10.510.10">
    <property type="entry name" value="Transferase(Phosphotransferase) domain 1"/>
    <property type="match status" value="1"/>
</dbReference>
<evidence type="ECO:0000256" key="1">
    <source>
        <dbReference type="ARBA" id="ARBA00004167"/>
    </source>
</evidence>
<feature type="compositionally biased region" description="Basic and acidic residues" evidence="14">
    <location>
        <begin position="85"/>
        <end position="105"/>
    </location>
</feature>
<dbReference type="Pfam" id="PF00403">
    <property type="entry name" value="HMA"/>
    <property type="match status" value="2"/>
</dbReference>
<name>A0AA88UQQ6_9ASTE</name>
<evidence type="ECO:0000256" key="13">
    <source>
        <dbReference type="PROSITE-ProRule" id="PRU10141"/>
    </source>
</evidence>
<proteinExistence type="predicted"/>
<dbReference type="Pfam" id="PF07714">
    <property type="entry name" value="PK_Tyr_Ser-Thr"/>
    <property type="match status" value="1"/>
</dbReference>
<evidence type="ECO:0000256" key="4">
    <source>
        <dbReference type="ARBA" id="ARBA00022553"/>
    </source>
</evidence>
<keyword evidence="11" id="KW-0472">Membrane</keyword>
<feature type="domain" description="HMA" evidence="16">
    <location>
        <begin position="12"/>
        <end position="76"/>
    </location>
</feature>
<keyword evidence="12" id="KW-0675">Receptor</keyword>
<feature type="region of interest" description="Disordered" evidence="14">
    <location>
        <begin position="693"/>
        <end position="734"/>
    </location>
</feature>
<dbReference type="GO" id="GO:0004714">
    <property type="term" value="F:transmembrane receptor protein tyrosine kinase activity"/>
    <property type="evidence" value="ECO:0007669"/>
    <property type="project" value="InterPro"/>
</dbReference>
<dbReference type="InterPro" id="IPR011009">
    <property type="entry name" value="Kinase-like_dom_sf"/>
</dbReference>
<keyword evidence="3" id="KW-0723">Serine/threonine-protein kinase</keyword>
<dbReference type="EMBL" id="JAVXUO010001251">
    <property type="protein sequence ID" value="KAK2984227.1"/>
    <property type="molecule type" value="Genomic_DNA"/>
</dbReference>
<dbReference type="PROSITE" id="PS00108">
    <property type="entry name" value="PROTEIN_KINASE_ST"/>
    <property type="match status" value="1"/>
</dbReference>
<dbReference type="CDD" id="cd14066">
    <property type="entry name" value="STKc_IRAK"/>
    <property type="match status" value="1"/>
</dbReference>
<protein>
    <recommendedName>
        <fullName evidence="19">Protein kinase domain-containing protein</fullName>
    </recommendedName>
</protein>
<evidence type="ECO:0000313" key="17">
    <source>
        <dbReference type="EMBL" id="KAK2984227.1"/>
    </source>
</evidence>
<reference evidence="17" key="1">
    <citation type="submission" date="2022-12" db="EMBL/GenBank/DDBJ databases">
        <title>Draft genome assemblies for two species of Escallonia (Escalloniales).</title>
        <authorList>
            <person name="Chanderbali A."/>
            <person name="Dervinis C."/>
            <person name="Anghel I."/>
            <person name="Soltis D."/>
            <person name="Soltis P."/>
            <person name="Zapata F."/>
        </authorList>
    </citation>
    <scope>NUCLEOTIDE SEQUENCE</scope>
    <source>
        <strain evidence="17">UCBG92.1500</strain>
        <tissue evidence="17">Leaf</tissue>
    </source>
</reference>
<keyword evidence="4" id="KW-0597">Phosphoprotein</keyword>
<dbReference type="PROSITE" id="PS50011">
    <property type="entry name" value="PROTEIN_KINASE_DOM"/>
    <property type="match status" value="1"/>
</dbReference>
<keyword evidence="8" id="KW-0418">Kinase</keyword>
<evidence type="ECO:0000256" key="11">
    <source>
        <dbReference type="ARBA" id="ARBA00023136"/>
    </source>
</evidence>
<dbReference type="FunFam" id="3.30.200.20:FF:000039">
    <property type="entry name" value="receptor-like protein kinase FERONIA"/>
    <property type="match status" value="1"/>
</dbReference>
<keyword evidence="6" id="KW-0812">Transmembrane</keyword>
<dbReference type="GO" id="GO:0005886">
    <property type="term" value="C:plasma membrane"/>
    <property type="evidence" value="ECO:0007669"/>
    <property type="project" value="TreeGrafter"/>
</dbReference>
<feature type="region of interest" description="Disordered" evidence="14">
    <location>
        <begin position="74"/>
        <end position="105"/>
    </location>
</feature>
<feature type="domain" description="Protein kinase" evidence="15">
    <location>
        <begin position="353"/>
        <end position="636"/>
    </location>
</feature>
<dbReference type="GO" id="GO:0005524">
    <property type="term" value="F:ATP binding"/>
    <property type="evidence" value="ECO:0007669"/>
    <property type="project" value="UniProtKB-UniRule"/>
</dbReference>
<sequence>EKKEEEKKAEEPEEIVLKVDMHCEACARKVARALRGFQGVEDVMADYKASKVVVKGKTADPIKVCERVQKKSGRKVELISPLPKPPEENKKEKPEEPKEEKKEEPPAAITVVLKVAMHCDACAQVLQKRIRKIQGVESVTADLANDQVIVKGIVDPTKLVNDVYKKTKKQASIVKDEEKKEEEKKEEEKKEEGKEEEKKEGEEGKKEEETKMDIKKSEYWPPSSSMSICDPVPILAILLFIVCCHGPSCHANKTTARYASFDTNLPGPYPACAVRDSTSSAPKLQRLVLAFGRGNVIATGVTVVMTLLNIVVYKLRQLQEANICQKSKSSSTSPEEPRRCFSLAEIRAATNNFNDAMVIGKGGFGRVYKGLMDDGAKAVAIKRLDSKSRQGGREFWTEIEMLSKFRHCHLVSLVGYCNEGQEMILVYEYMPRGTLADHLHKTASRTGNSPLSWVQRLKICIGAARGLEYLHTGVGARHRVIHRDVKSSNILLDKNYVAKISDFGLSKIGPANQSCTHVSTNVKGTFGYLDPDYFQTRRLTKMSDVYAFGVVLFEVLCGRPAVDSTVLDEQQRGLVGWAKYCIKEGTVDGMIDLSLTGQISPNCLIVFTEIARKCVGSDPRKRPAMADVVARLESVLALQENRRSSLDVWQSIVSVDAADDGEEAAKTVVLKVAMHCAACADTLQGKIRKIQEKKEEEKKEEEKKEEGKEEEKKEGDEGKKEEEKKMDMQKSEHWPPKYYMGYSYTPQIMGYSVM</sequence>
<dbReference type="GO" id="GO:0009626">
    <property type="term" value="P:plant-type hypersensitive response"/>
    <property type="evidence" value="ECO:0007669"/>
    <property type="project" value="UniProtKB-KW"/>
</dbReference>
<evidence type="ECO:0008006" key="19">
    <source>
        <dbReference type="Google" id="ProtNLM"/>
    </source>
</evidence>
<keyword evidence="18" id="KW-1185">Reference proteome</keyword>
<evidence type="ECO:0000256" key="8">
    <source>
        <dbReference type="ARBA" id="ARBA00022777"/>
    </source>
</evidence>
<evidence type="ECO:0000259" key="15">
    <source>
        <dbReference type="PROSITE" id="PS50011"/>
    </source>
</evidence>
<dbReference type="InterPro" id="IPR045272">
    <property type="entry name" value="ANXUR1/2-like"/>
</dbReference>
<accession>A0AA88UQQ6</accession>
<dbReference type="GO" id="GO:0004674">
    <property type="term" value="F:protein serine/threonine kinase activity"/>
    <property type="evidence" value="ECO:0007669"/>
    <property type="project" value="UniProtKB-KW"/>
</dbReference>
<gene>
    <name evidence="17" type="ORF">RJ640_010186</name>
</gene>
<evidence type="ECO:0000256" key="7">
    <source>
        <dbReference type="ARBA" id="ARBA00022741"/>
    </source>
</evidence>
<dbReference type="PANTHER" id="PTHR27003">
    <property type="entry name" value="OS07G0166700 PROTEIN"/>
    <property type="match status" value="1"/>
</dbReference>
<evidence type="ECO:0000259" key="16">
    <source>
        <dbReference type="PROSITE" id="PS50846"/>
    </source>
</evidence>
<dbReference type="SMART" id="SM00220">
    <property type="entry name" value="S_TKc"/>
    <property type="match status" value="1"/>
</dbReference>
<dbReference type="Gene3D" id="3.30.70.100">
    <property type="match status" value="2"/>
</dbReference>
<evidence type="ECO:0000256" key="2">
    <source>
        <dbReference type="ARBA" id="ARBA00004170"/>
    </source>
</evidence>